<evidence type="ECO:0000259" key="3">
    <source>
        <dbReference type="PROSITE" id="PS51186"/>
    </source>
</evidence>
<dbReference type="InterPro" id="IPR000182">
    <property type="entry name" value="GNAT_dom"/>
</dbReference>
<dbReference type="GO" id="GO:0016747">
    <property type="term" value="F:acyltransferase activity, transferring groups other than amino-acyl groups"/>
    <property type="evidence" value="ECO:0007669"/>
    <property type="project" value="InterPro"/>
</dbReference>
<dbReference type="Proteomes" id="UP000198860">
    <property type="component" value="Unassembled WGS sequence"/>
</dbReference>
<dbReference type="Pfam" id="PF00583">
    <property type="entry name" value="Acetyltransf_1"/>
    <property type="match status" value="1"/>
</dbReference>
<gene>
    <name evidence="4" type="ORF">SAMN05421677_1373</name>
</gene>
<feature type="domain" description="N-acetyltransferase" evidence="3">
    <location>
        <begin position="1"/>
        <end position="142"/>
    </location>
</feature>
<dbReference type="CDD" id="cd04301">
    <property type="entry name" value="NAT_SF"/>
    <property type="match status" value="1"/>
</dbReference>
<dbReference type="AlphaFoldDB" id="A0A1H0VIJ0"/>
<evidence type="ECO:0000256" key="1">
    <source>
        <dbReference type="ARBA" id="ARBA00022679"/>
    </source>
</evidence>
<evidence type="ECO:0000313" key="4">
    <source>
        <dbReference type="EMBL" id="SDP78399.1"/>
    </source>
</evidence>
<organism evidence="4 5">
    <name type="scientific">Halobacillus aidingensis</name>
    <dbReference type="NCBI Taxonomy" id="240303"/>
    <lineage>
        <taxon>Bacteria</taxon>
        <taxon>Bacillati</taxon>
        <taxon>Bacillota</taxon>
        <taxon>Bacilli</taxon>
        <taxon>Bacillales</taxon>
        <taxon>Bacillaceae</taxon>
        <taxon>Halobacillus</taxon>
    </lineage>
</organism>
<keyword evidence="1 4" id="KW-0808">Transferase</keyword>
<dbReference type="SUPFAM" id="SSF55729">
    <property type="entry name" value="Acyl-CoA N-acyltransferases (Nat)"/>
    <property type="match status" value="1"/>
</dbReference>
<dbReference type="PANTHER" id="PTHR43877">
    <property type="entry name" value="AMINOALKYLPHOSPHONATE N-ACETYLTRANSFERASE-RELATED-RELATED"/>
    <property type="match status" value="1"/>
</dbReference>
<dbReference type="PROSITE" id="PS51186">
    <property type="entry name" value="GNAT"/>
    <property type="match status" value="1"/>
</dbReference>
<proteinExistence type="predicted"/>
<evidence type="ECO:0000313" key="5">
    <source>
        <dbReference type="Proteomes" id="UP000198860"/>
    </source>
</evidence>
<sequence>MIRSVKLEDAEGFVPLMDALGYPSSKEQIKNRLQSILPQEHYQTFVYEANDELLGMIGVTFSEAYHTDDPHVRIIAFVVRETAQGKGIGKMLMEKAGEWALTKGAKTIMLNSGNRAERKKAHEIYHSFGFEGRATGFYKRLD</sequence>
<dbReference type="STRING" id="240303.SAMN05421677_1373"/>
<dbReference type="InterPro" id="IPR016181">
    <property type="entry name" value="Acyl_CoA_acyltransferase"/>
</dbReference>
<keyword evidence="2" id="KW-0012">Acyltransferase</keyword>
<dbReference type="OrthoDB" id="9797826at2"/>
<reference evidence="5" key="1">
    <citation type="submission" date="2016-10" db="EMBL/GenBank/DDBJ databases">
        <authorList>
            <person name="Varghese N."/>
            <person name="Submissions S."/>
        </authorList>
    </citation>
    <scope>NUCLEOTIDE SEQUENCE [LARGE SCALE GENOMIC DNA]</scope>
    <source>
        <strain evidence="5">CGMCC 1.3703</strain>
    </source>
</reference>
<evidence type="ECO:0000256" key="2">
    <source>
        <dbReference type="ARBA" id="ARBA00023315"/>
    </source>
</evidence>
<accession>A0A1H0VIJ0</accession>
<name>A0A1H0VIJ0_HALAD</name>
<keyword evidence="5" id="KW-1185">Reference proteome</keyword>
<dbReference type="RefSeq" id="WP_089654903.1">
    <property type="nucleotide sequence ID" value="NZ_FNIZ01000037.1"/>
</dbReference>
<dbReference type="EMBL" id="FNIZ01000037">
    <property type="protein sequence ID" value="SDP78399.1"/>
    <property type="molecule type" value="Genomic_DNA"/>
</dbReference>
<dbReference type="Gene3D" id="3.40.630.30">
    <property type="match status" value="1"/>
</dbReference>
<dbReference type="InterPro" id="IPR050832">
    <property type="entry name" value="Bact_Acetyltransf"/>
</dbReference>
<protein>
    <submittedName>
        <fullName evidence="4">Acetyltransferase (GNAT) family protein</fullName>
    </submittedName>
</protein>